<dbReference type="EMBL" id="JAQKAB010000018">
    <property type="protein sequence ID" value="MDA7028475.1"/>
    <property type="molecule type" value="Genomic_DNA"/>
</dbReference>
<sequence length="66" mass="7894">MSIKLDKKIMRQSLKGKVSSEIKDDEEEIKELKSLCLWSIRRLHKTYKDFAYDEYEKITGDSPERL</sequence>
<organism evidence="1 2">
    <name type="scientific">Bacillus changyiensis</name>
    <dbReference type="NCBI Taxonomy" id="3004103"/>
    <lineage>
        <taxon>Bacteria</taxon>
        <taxon>Bacillati</taxon>
        <taxon>Bacillota</taxon>
        <taxon>Bacilli</taxon>
        <taxon>Bacillales</taxon>
        <taxon>Bacillaceae</taxon>
        <taxon>Bacillus</taxon>
    </lineage>
</organism>
<gene>
    <name evidence="1" type="ORF">PJ311_18210</name>
</gene>
<accession>A0ABT4X861</accession>
<evidence type="ECO:0000313" key="1">
    <source>
        <dbReference type="EMBL" id="MDA7028475.1"/>
    </source>
</evidence>
<dbReference type="Proteomes" id="UP001211894">
    <property type="component" value="Unassembled WGS sequence"/>
</dbReference>
<protein>
    <submittedName>
        <fullName evidence="1">Uncharacterized protein</fullName>
    </submittedName>
</protein>
<comment type="caution">
    <text evidence="1">The sequence shown here is derived from an EMBL/GenBank/DDBJ whole genome shotgun (WGS) entry which is preliminary data.</text>
</comment>
<dbReference type="RefSeq" id="WP_271342291.1">
    <property type="nucleotide sequence ID" value="NZ_JAQKAB010000018.1"/>
</dbReference>
<proteinExistence type="predicted"/>
<reference evidence="1 2" key="1">
    <citation type="submission" date="2023-01" db="EMBL/GenBank/DDBJ databases">
        <title>Bacillus changyiensis sp. nov., isolated from a coastal deposit.</title>
        <authorList>
            <person name="Xiao G."/>
            <person name="Lai Q."/>
            <person name="Hu Z."/>
            <person name="Shao Z."/>
        </authorList>
    </citation>
    <scope>NUCLEOTIDE SEQUENCE [LARGE SCALE GENOMIC DNA]</scope>
    <source>
        <strain evidence="1 2">CLL-7-23</strain>
    </source>
</reference>
<name>A0ABT4X861_9BACI</name>
<keyword evidence="2" id="KW-1185">Reference proteome</keyword>
<evidence type="ECO:0000313" key="2">
    <source>
        <dbReference type="Proteomes" id="UP001211894"/>
    </source>
</evidence>